<proteinExistence type="predicted"/>
<evidence type="ECO:0000313" key="1">
    <source>
        <dbReference type="EMBL" id="TDK24715.1"/>
    </source>
</evidence>
<keyword evidence="2" id="KW-1185">Reference proteome</keyword>
<comment type="caution">
    <text evidence="1">The sequence shown here is derived from an EMBL/GenBank/DDBJ whole genome shotgun (WGS) entry which is preliminary data.</text>
</comment>
<gene>
    <name evidence="1" type="ORF">E2F48_12925</name>
</gene>
<dbReference type="Proteomes" id="UP000295411">
    <property type="component" value="Unassembled WGS sequence"/>
</dbReference>
<protein>
    <submittedName>
        <fullName evidence="1">Uncharacterized protein</fullName>
    </submittedName>
</protein>
<dbReference type="AlphaFoldDB" id="A0A4R5TUI0"/>
<reference evidence="1 2" key="1">
    <citation type="submission" date="2019-03" db="EMBL/GenBank/DDBJ databases">
        <title>Arthrobacter sp. nov., an bacterium isolated from biocrust in Mu Us Desert.</title>
        <authorList>
            <person name="Lixiong L."/>
        </authorList>
    </citation>
    <scope>NUCLEOTIDE SEQUENCE [LARGE SCALE GENOMIC DNA]</scope>
    <source>
        <strain evidence="1 2">SLN-3</strain>
    </source>
</reference>
<organism evidence="1 2">
    <name type="scientific">Arthrobacter crusticola</name>
    <dbReference type="NCBI Taxonomy" id="2547960"/>
    <lineage>
        <taxon>Bacteria</taxon>
        <taxon>Bacillati</taxon>
        <taxon>Actinomycetota</taxon>
        <taxon>Actinomycetes</taxon>
        <taxon>Micrococcales</taxon>
        <taxon>Micrococcaceae</taxon>
        <taxon>Arthrobacter</taxon>
    </lineage>
</organism>
<dbReference type="RefSeq" id="WP_133404381.1">
    <property type="nucleotide sequence ID" value="NZ_SMTK01000004.1"/>
</dbReference>
<name>A0A4R5TUI0_9MICC</name>
<dbReference type="EMBL" id="SMTK01000004">
    <property type="protein sequence ID" value="TDK24715.1"/>
    <property type="molecule type" value="Genomic_DNA"/>
</dbReference>
<accession>A0A4R5TUI0</accession>
<sequence>MAVTAKAFQLWRQEIAPTDSVSDLCRSAGIKRSTLAQQLVRGKVSVSTLLAVARGYGLDPVCALAQFEGYTDLLTGMRAPTSAELLSQVSHRDILKLLVARGEGTGNGLSDLVPFPHRNSARAWIEAIDPGDLRQQLSERSGIARQNLSAQLSAGRLSPGLAIEASRIAGVSLTSGLVVTGLLTCAEGGWPVTGRADALNALSDTDLVLLARDRLDALGKQLRKADADENRDRAIWENLG</sequence>
<dbReference type="OrthoDB" id="5107685at2"/>
<evidence type="ECO:0000313" key="2">
    <source>
        <dbReference type="Proteomes" id="UP000295411"/>
    </source>
</evidence>